<dbReference type="RefSeq" id="WP_133263300.1">
    <property type="nucleotide sequence ID" value="NZ_SJCY01000010.1"/>
</dbReference>
<dbReference type="SUPFAM" id="SSF143011">
    <property type="entry name" value="RelE-like"/>
    <property type="match status" value="1"/>
</dbReference>
<evidence type="ECO:0000313" key="2">
    <source>
        <dbReference type="Proteomes" id="UP000295668"/>
    </source>
</evidence>
<dbReference type="AlphaFoldDB" id="A0A4R5MIF3"/>
<sequence length="106" mass="12526">MEITFKNILLANLYEGKKVKDKKFQFQPQIVKQYIKTLNILRSLDKIEQAYQYNTLRYEKLSGNLKGKSSVSVNMQYRVIFQEIASETEPFEIILLDIEDLSNHYS</sequence>
<proteinExistence type="predicted"/>
<evidence type="ECO:0008006" key="3">
    <source>
        <dbReference type="Google" id="ProtNLM"/>
    </source>
</evidence>
<keyword evidence="2" id="KW-1185">Reference proteome</keyword>
<gene>
    <name evidence="1" type="ORF">EZJ43_13790</name>
</gene>
<dbReference type="Proteomes" id="UP000295668">
    <property type="component" value="Unassembled WGS sequence"/>
</dbReference>
<dbReference type="PANTHER" id="PTHR40266:SF2">
    <property type="entry name" value="TOXIN HIGB-1"/>
    <property type="match status" value="1"/>
</dbReference>
<name>A0A4R5MIF3_9SPHI</name>
<dbReference type="OrthoDB" id="1149183at2"/>
<dbReference type="Pfam" id="PF05015">
    <property type="entry name" value="HigB-like_toxin"/>
    <property type="match status" value="1"/>
</dbReference>
<dbReference type="EMBL" id="SJCY01000010">
    <property type="protein sequence ID" value="TDG35370.1"/>
    <property type="molecule type" value="Genomic_DNA"/>
</dbReference>
<dbReference type="Gene3D" id="3.30.2310.20">
    <property type="entry name" value="RelE-like"/>
    <property type="match status" value="1"/>
</dbReference>
<evidence type="ECO:0000313" key="1">
    <source>
        <dbReference type="EMBL" id="TDG35370.1"/>
    </source>
</evidence>
<reference evidence="1 2" key="1">
    <citation type="submission" date="2019-02" db="EMBL/GenBank/DDBJ databases">
        <title>Pedobacter sp. nov., a novel speices isolated from soil of pinguins habitat in Antarcitica.</title>
        <authorList>
            <person name="He R.-H."/>
        </authorList>
    </citation>
    <scope>NUCLEOTIDE SEQUENCE [LARGE SCALE GENOMIC DNA]</scope>
    <source>
        <strain evidence="1 2">E01020</strain>
    </source>
</reference>
<protein>
    <recommendedName>
        <fullName evidence="3">Plasmid maintenance system killer protein</fullName>
    </recommendedName>
</protein>
<accession>A0A4R5MIF3</accession>
<comment type="caution">
    <text evidence="1">The sequence shown here is derived from an EMBL/GenBank/DDBJ whole genome shotgun (WGS) entry which is preliminary data.</text>
</comment>
<dbReference type="InterPro" id="IPR035093">
    <property type="entry name" value="RelE/ParE_toxin_dom_sf"/>
</dbReference>
<dbReference type="InterPro" id="IPR007711">
    <property type="entry name" value="HigB-1"/>
</dbReference>
<organism evidence="1 2">
    <name type="scientific">Pedobacter changchengzhani</name>
    <dbReference type="NCBI Taxonomy" id="2529274"/>
    <lineage>
        <taxon>Bacteria</taxon>
        <taxon>Pseudomonadati</taxon>
        <taxon>Bacteroidota</taxon>
        <taxon>Sphingobacteriia</taxon>
        <taxon>Sphingobacteriales</taxon>
        <taxon>Sphingobacteriaceae</taxon>
        <taxon>Pedobacter</taxon>
    </lineage>
</organism>
<dbReference type="PANTHER" id="PTHR40266">
    <property type="entry name" value="TOXIN HIGB-1"/>
    <property type="match status" value="1"/>
</dbReference>